<dbReference type="GO" id="GO:0005506">
    <property type="term" value="F:iron ion binding"/>
    <property type="evidence" value="ECO:0007669"/>
    <property type="project" value="InterPro"/>
</dbReference>
<dbReference type="InterPro" id="IPR002401">
    <property type="entry name" value="Cyt_P450_E_grp-I"/>
</dbReference>
<evidence type="ECO:0000313" key="3">
    <source>
        <dbReference type="Proteomes" id="UP000631114"/>
    </source>
</evidence>
<keyword evidence="1" id="KW-0812">Transmembrane</keyword>
<dbReference type="AlphaFoldDB" id="A0A835IF12"/>
<keyword evidence="1" id="KW-0472">Membrane</keyword>
<comment type="caution">
    <text evidence="2">The sequence shown here is derived from an EMBL/GenBank/DDBJ whole genome shotgun (WGS) entry which is preliminary data.</text>
</comment>
<proteinExistence type="predicted"/>
<sequence length="282" mass="31411">MDITAVSNMDFSTSILCFFSTWACLLVFTRIRRRVFPCKFPPGPFPLPIFGNLFELGNKPHESLAELAATYGPLMTLKLGSVTAIVVSSANMAKEVLQKHDQTFSGRTIPHAAQALNHHEVSMTWLPSSLQWRILRKICATQIFTAQRLNDNEGIRLTKVKDLIDHIREESKSKHTINIGQTVFSTILNMISNTLFSIDLAPYQSKSGGEFKAIGVGCERSGRVGMRSMIEEEGHSLLIANTPTDVVKLLQWRRRPILPSVFEIEELEAGGMATAEPTRGLQ</sequence>
<dbReference type="PANTHER" id="PTHR24299">
    <property type="entry name" value="CYTOCHROME P450 FAMILY 1"/>
    <property type="match status" value="1"/>
</dbReference>
<dbReference type="GO" id="GO:0004497">
    <property type="term" value="F:monooxygenase activity"/>
    <property type="evidence" value="ECO:0007669"/>
    <property type="project" value="InterPro"/>
</dbReference>
<protein>
    <submittedName>
        <fullName evidence="2">Uncharacterized protein</fullName>
    </submittedName>
</protein>
<dbReference type="InterPro" id="IPR036396">
    <property type="entry name" value="Cyt_P450_sf"/>
</dbReference>
<name>A0A835IF12_9MAGN</name>
<gene>
    <name evidence="2" type="ORF">IFM89_029758</name>
</gene>
<keyword evidence="1" id="KW-1133">Transmembrane helix</keyword>
<evidence type="ECO:0000313" key="2">
    <source>
        <dbReference type="EMBL" id="KAF9616461.1"/>
    </source>
</evidence>
<feature type="transmembrane region" description="Helical" evidence="1">
    <location>
        <begin position="12"/>
        <end position="31"/>
    </location>
</feature>
<dbReference type="InterPro" id="IPR001128">
    <property type="entry name" value="Cyt_P450"/>
</dbReference>
<organism evidence="2 3">
    <name type="scientific">Coptis chinensis</name>
    <dbReference type="NCBI Taxonomy" id="261450"/>
    <lineage>
        <taxon>Eukaryota</taxon>
        <taxon>Viridiplantae</taxon>
        <taxon>Streptophyta</taxon>
        <taxon>Embryophyta</taxon>
        <taxon>Tracheophyta</taxon>
        <taxon>Spermatophyta</taxon>
        <taxon>Magnoliopsida</taxon>
        <taxon>Ranunculales</taxon>
        <taxon>Ranunculaceae</taxon>
        <taxon>Coptidoideae</taxon>
        <taxon>Coptis</taxon>
    </lineage>
</organism>
<keyword evidence="3" id="KW-1185">Reference proteome</keyword>
<dbReference type="GO" id="GO:0016705">
    <property type="term" value="F:oxidoreductase activity, acting on paired donors, with incorporation or reduction of molecular oxygen"/>
    <property type="evidence" value="ECO:0007669"/>
    <property type="project" value="InterPro"/>
</dbReference>
<dbReference type="PANTHER" id="PTHR24299:SF59">
    <property type="entry name" value="CYTOCHROME P450 SUPERFAMILY PROTEIN"/>
    <property type="match status" value="1"/>
</dbReference>
<evidence type="ECO:0000256" key="1">
    <source>
        <dbReference type="SAM" id="Phobius"/>
    </source>
</evidence>
<reference evidence="2 3" key="1">
    <citation type="submission" date="2020-10" db="EMBL/GenBank/DDBJ databases">
        <title>The Coptis chinensis genome and diversification of protoberbering-type alkaloids.</title>
        <authorList>
            <person name="Wang B."/>
            <person name="Shu S."/>
            <person name="Song C."/>
            <person name="Liu Y."/>
        </authorList>
    </citation>
    <scope>NUCLEOTIDE SEQUENCE [LARGE SCALE GENOMIC DNA]</scope>
    <source>
        <strain evidence="2">HL-2020</strain>
        <tissue evidence="2">Leaf</tissue>
    </source>
</reference>
<dbReference type="Gene3D" id="1.10.630.10">
    <property type="entry name" value="Cytochrome P450"/>
    <property type="match status" value="1"/>
</dbReference>
<dbReference type="SUPFAM" id="SSF48264">
    <property type="entry name" value="Cytochrome P450"/>
    <property type="match status" value="1"/>
</dbReference>
<dbReference type="PRINTS" id="PR00463">
    <property type="entry name" value="EP450I"/>
</dbReference>
<accession>A0A835IF12</accession>
<dbReference type="GO" id="GO:0044550">
    <property type="term" value="P:secondary metabolite biosynthetic process"/>
    <property type="evidence" value="ECO:0007669"/>
    <property type="project" value="UniProtKB-ARBA"/>
</dbReference>
<dbReference type="EMBL" id="JADFTS010000003">
    <property type="protein sequence ID" value="KAF9616461.1"/>
    <property type="molecule type" value="Genomic_DNA"/>
</dbReference>
<dbReference type="GO" id="GO:0020037">
    <property type="term" value="F:heme binding"/>
    <property type="evidence" value="ECO:0007669"/>
    <property type="project" value="InterPro"/>
</dbReference>
<dbReference type="OrthoDB" id="2789670at2759"/>
<dbReference type="Pfam" id="PF00067">
    <property type="entry name" value="p450"/>
    <property type="match status" value="1"/>
</dbReference>
<dbReference type="Proteomes" id="UP000631114">
    <property type="component" value="Unassembled WGS sequence"/>
</dbReference>